<dbReference type="Proteomes" id="UP000289152">
    <property type="component" value="Unassembled WGS sequence"/>
</dbReference>
<sequence>MEEMSTEESDYADSWISWFLSTKGNEYFAEVDEDYIFDRFNLTGLNSDVVAEYPKALDLITDSLDDEALDDDTRETIEHSARFLYGLIHARYIVTSRGLAKMLDKFRKADFGRCPRVYCYSQPLLPVGLSDIPDQKAVKLYCPRCEDIYSPKSNRHGTIDGAFFGTTFPHMLLMVYPQAIPTKGQPVGATTGGLMDLRGVQAVREGGIVSGVGGVGTLGSTANVALKADTYQPRLFGFRVHEEARLARWRQAQRDQ</sequence>
<dbReference type="SUPFAM" id="SSF57798">
    <property type="entry name" value="Casein kinase II beta subunit"/>
    <property type="match status" value="1"/>
</dbReference>
<dbReference type="PRINTS" id="PR00472">
    <property type="entry name" value="CASNKINASEII"/>
</dbReference>
<dbReference type="OrthoDB" id="3971593at2759"/>
<comment type="subunit">
    <text evidence="3">Tetramer of two alpha and two beta subunits.</text>
</comment>
<comment type="similarity">
    <text evidence="1 3">Belongs to the casein kinase 2 subunit beta family.</text>
</comment>
<evidence type="ECO:0000313" key="4">
    <source>
        <dbReference type="EMBL" id="RXK35410.1"/>
    </source>
</evidence>
<proteinExistence type="inferred from homology"/>
<dbReference type="PANTHER" id="PTHR11740">
    <property type="entry name" value="CASEIN KINASE II SUBUNIT BETA"/>
    <property type="match status" value="1"/>
</dbReference>
<dbReference type="FunFam" id="2.20.25.20:FF:000002">
    <property type="entry name" value="Casein kinase II subunit beta"/>
    <property type="match status" value="1"/>
</dbReference>
<dbReference type="InterPro" id="IPR016149">
    <property type="entry name" value="Casein_kin_II_reg-sub_N"/>
</dbReference>
<protein>
    <recommendedName>
        <fullName evidence="3">Casein kinase II subunit beta</fullName>
        <shortName evidence="3">CK II beta</shortName>
    </recommendedName>
</protein>
<dbReference type="PANTHER" id="PTHR11740:SF39">
    <property type="entry name" value="CASEIN KINASE II SUBUNIT BETA"/>
    <property type="match status" value="1"/>
</dbReference>
<dbReference type="FunCoup" id="A0A4V1M327">
    <property type="interactions" value="432"/>
</dbReference>
<organism evidence="4 5">
    <name type="scientific">Tremella mesenterica</name>
    <name type="common">Jelly fungus</name>
    <dbReference type="NCBI Taxonomy" id="5217"/>
    <lineage>
        <taxon>Eukaryota</taxon>
        <taxon>Fungi</taxon>
        <taxon>Dikarya</taxon>
        <taxon>Basidiomycota</taxon>
        <taxon>Agaricomycotina</taxon>
        <taxon>Tremellomycetes</taxon>
        <taxon>Tremellales</taxon>
        <taxon>Tremellaceae</taxon>
        <taxon>Tremella</taxon>
    </lineage>
</organism>
<gene>
    <name evidence="4" type="ORF">M231_07314</name>
</gene>
<dbReference type="GO" id="GO:0019887">
    <property type="term" value="F:protein kinase regulator activity"/>
    <property type="evidence" value="ECO:0007669"/>
    <property type="project" value="InterPro"/>
</dbReference>
<evidence type="ECO:0000256" key="1">
    <source>
        <dbReference type="ARBA" id="ARBA00006941"/>
    </source>
</evidence>
<dbReference type="VEuPathDB" id="FungiDB:TREMEDRAFT_27752"/>
<evidence type="ECO:0000256" key="3">
    <source>
        <dbReference type="RuleBase" id="RU361268"/>
    </source>
</evidence>
<dbReference type="GO" id="GO:0006359">
    <property type="term" value="P:regulation of transcription by RNA polymerase III"/>
    <property type="evidence" value="ECO:0007669"/>
    <property type="project" value="TreeGrafter"/>
</dbReference>
<comment type="caution">
    <text evidence="4">The sequence shown here is derived from an EMBL/GenBank/DDBJ whole genome shotgun (WGS) entry which is preliminary data.</text>
</comment>
<dbReference type="Gene3D" id="1.10.1820.10">
    <property type="entry name" value="protein kinase ck2 holoenzyme, chain C, domain 1"/>
    <property type="match status" value="1"/>
</dbReference>
<dbReference type="FunFam" id="1.10.1820.10:FF:000005">
    <property type="entry name" value="Casein kinase II subunit beta"/>
    <property type="match status" value="1"/>
</dbReference>
<dbReference type="Gene3D" id="2.20.25.20">
    <property type="match status" value="1"/>
</dbReference>
<dbReference type="AlphaFoldDB" id="A0A4V1M327"/>
<keyword evidence="4" id="KW-0808">Transferase</keyword>
<keyword evidence="5" id="KW-1185">Reference proteome</keyword>
<reference evidence="4 5" key="1">
    <citation type="submission" date="2016-06" db="EMBL/GenBank/DDBJ databases">
        <title>Evolution of pathogenesis and genome organization in the Tremellales.</title>
        <authorList>
            <person name="Cuomo C."/>
            <person name="Litvintseva A."/>
            <person name="Heitman J."/>
            <person name="Chen Y."/>
            <person name="Sun S."/>
            <person name="Springer D."/>
            <person name="Dromer F."/>
            <person name="Young S."/>
            <person name="Zeng Q."/>
            <person name="Chapman S."/>
            <person name="Gujja S."/>
            <person name="Saif S."/>
            <person name="Birren B."/>
        </authorList>
    </citation>
    <scope>NUCLEOTIDE SEQUENCE [LARGE SCALE GENOMIC DNA]</scope>
    <source>
        <strain evidence="4 5">ATCC 28783</strain>
    </source>
</reference>
<dbReference type="SMART" id="SM01085">
    <property type="entry name" value="CK_II_beta"/>
    <property type="match status" value="1"/>
</dbReference>
<dbReference type="InterPro" id="IPR035991">
    <property type="entry name" value="Casein_kinase_II_beta-like"/>
</dbReference>
<dbReference type="InParanoid" id="A0A4V1M327"/>
<evidence type="ECO:0000256" key="2">
    <source>
        <dbReference type="ARBA" id="ARBA00045899"/>
    </source>
</evidence>
<dbReference type="GO" id="GO:0034456">
    <property type="term" value="C:UTP-C complex"/>
    <property type="evidence" value="ECO:0007669"/>
    <property type="project" value="TreeGrafter"/>
</dbReference>
<dbReference type="InterPro" id="IPR000704">
    <property type="entry name" value="Casein_kinase_II_reg-sub"/>
</dbReference>
<comment type="function">
    <text evidence="2 3">Regulatory subunit of casein kinase II/CK2. As part of the kinase complex regulates the basal catalytic activity of the alpha subunit a constitutively active serine/threonine-protein kinase that phosphorylates a large number of substrates containing acidic residues C-terminal to the phosphorylated serine or threonine.</text>
</comment>
<dbReference type="Pfam" id="PF01214">
    <property type="entry name" value="CK_II_beta"/>
    <property type="match status" value="1"/>
</dbReference>
<evidence type="ECO:0000313" key="5">
    <source>
        <dbReference type="Proteomes" id="UP000289152"/>
    </source>
</evidence>
<dbReference type="GO" id="GO:0005956">
    <property type="term" value="C:protein kinase CK2 complex"/>
    <property type="evidence" value="ECO:0007669"/>
    <property type="project" value="UniProtKB-UniRule"/>
</dbReference>
<dbReference type="STRING" id="5217.A0A4V1M327"/>
<keyword evidence="4" id="KW-0418">Kinase</keyword>
<dbReference type="GO" id="GO:0005737">
    <property type="term" value="C:cytoplasm"/>
    <property type="evidence" value="ECO:0007669"/>
    <property type="project" value="TreeGrafter"/>
</dbReference>
<dbReference type="EMBL" id="SDIL01000137">
    <property type="protein sequence ID" value="RXK35410.1"/>
    <property type="molecule type" value="Genomic_DNA"/>
</dbReference>
<accession>A0A4V1M327</accession>
<dbReference type="PROSITE" id="PS01101">
    <property type="entry name" value="CK2_BETA"/>
    <property type="match status" value="1"/>
</dbReference>
<name>A0A4V1M327_TREME</name>
<dbReference type="GO" id="GO:0016301">
    <property type="term" value="F:kinase activity"/>
    <property type="evidence" value="ECO:0007669"/>
    <property type="project" value="UniProtKB-KW"/>
</dbReference>